<feature type="transmembrane region" description="Helical" evidence="1">
    <location>
        <begin position="28"/>
        <end position="53"/>
    </location>
</feature>
<dbReference type="EMBL" id="AWQS01000005">
    <property type="protein sequence ID" value="EWT07773.1"/>
    <property type="molecule type" value="Genomic_DNA"/>
</dbReference>
<feature type="transmembrane region" description="Helical" evidence="1">
    <location>
        <begin position="59"/>
        <end position="79"/>
    </location>
</feature>
<name>W9GSG4_9MICO</name>
<proteinExistence type="predicted"/>
<comment type="caution">
    <text evidence="2">The sequence shown here is derived from an EMBL/GenBank/DDBJ whole genome shotgun (WGS) entry which is preliminary data.</text>
</comment>
<accession>W9GSG4</accession>
<sequence>MSPCQGRPARGAIPDRPGTGQLRGGAELAAAAAGVTLALLVPASVIASVYLVLAGHPPAGAAGGLVALTALAGLTGLFLSARGVTRIPDAVGGWRYAVRI</sequence>
<evidence type="ECO:0000256" key="1">
    <source>
        <dbReference type="SAM" id="Phobius"/>
    </source>
</evidence>
<dbReference type="Proteomes" id="UP000019494">
    <property type="component" value="Unassembled WGS sequence"/>
</dbReference>
<organism evidence="2 3">
    <name type="scientific">Intrasporangium chromatireducens Q5-1</name>
    <dbReference type="NCBI Taxonomy" id="584657"/>
    <lineage>
        <taxon>Bacteria</taxon>
        <taxon>Bacillati</taxon>
        <taxon>Actinomycetota</taxon>
        <taxon>Actinomycetes</taxon>
        <taxon>Micrococcales</taxon>
        <taxon>Intrasporangiaceae</taxon>
        <taxon>Intrasporangium</taxon>
    </lineage>
</organism>
<reference evidence="3" key="1">
    <citation type="submission" date="2013-08" db="EMBL/GenBank/DDBJ databases">
        <title>Intrasporangium oryzae NRRL B-24470.</title>
        <authorList>
            <person name="Liu H."/>
            <person name="Wang G."/>
        </authorList>
    </citation>
    <scope>NUCLEOTIDE SEQUENCE [LARGE SCALE GENOMIC DNA]</scope>
    <source>
        <strain evidence="3">Q5-1</strain>
    </source>
</reference>
<keyword evidence="1" id="KW-0472">Membrane</keyword>
<gene>
    <name evidence="2" type="ORF">N864_23660</name>
</gene>
<keyword evidence="1" id="KW-1133">Transmembrane helix</keyword>
<dbReference type="RefSeq" id="WP_034712543.1">
    <property type="nucleotide sequence ID" value="NZ_AWQS01000005.1"/>
</dbReference>
<evidence type="ECO:0000313" key="2">
    <source>
        <dbReference type="EMBL" id="EWT07773.1"/>
    </source>
</evidence>
<evidence type="ECO:0000313" key="3">
    <source>
        <dbReference type="Proteomes" id="UP000019494"/>
    </source>
</evidence>
<dbReference type="AlphaFoldDB" id="W9GSG4"/>
<keyword evidence="3" id="KW-1185">Reference proteome</keyword>
<protein>
    <submittedName>
        <fullName evidence="2">Uncharacterized protein</fullName>
    </submittedName>
</protein>
<keyword evidence="1" id="KW-0812">Transmembrane</keyword>